<evidence type="ECO:0000256" key="2">
    <source>
        <dbReference type="SAM" id="SignalP"/>
    </source>
</evidence>
<evidence type="ECO:0000259" key="3">
    <source>
        <dbReference type="SMART" id="SM00409"/>
    </source>
</evidence>
<dbReference type="InterPro" id="IPR003599">
    <property type="entry name" value="Ig_sub"/>
</dbReference>
<dbReference type="InterPro" id="IPR036179">
    <property type="entry name" value="Ig-like_dom_sf"/>
</dbReference>
<evidence type="ECO:0000313" key="4">
    <source>
        <dbReference type="EMBL" id="KAA0711795.1"/>
    </source>
</evidence>
<dbReference type="Pfam" id="PF07686">
    <property type="entry name" value="V-set"/>
    <property type="match status" value="1"/>
</dbReference>
<dbReference type="PANTHER" id="PTHR21063">
    <property type="entry name" value="LFA-3"/>
    <property type="match status" value="1"/>
</dbReference>
<keyword evidence="2" id="KW-0732">Signal</keyword>
<name>A0A5A9NRT3_9TELE</name>
<keyword evidence="5" id="KW-1185">Reference proteome</keyword>
<dbReference type="Gene3D" id="2.60.40.10">
    <property type="entry name" value="Immunoglobulins"/>
    <property type="match status" value="1"/>
</dbReference>
<evidence type="ECO:0000256" key="1">
    <source>
        <dbReference type="SAM" id="MobiDB-lite"/>
    </source>
</evidence>
<dbReference type="Proteomes" id="UP000324632">
    <property type="component" value="Chromosome 14"/>
</dbReference>
<feature type="chain" id="PRO_5022694974" description="Immunoglobulin domain-containing protein" evidence="2">
    <location>
        <begin position="19"/>
        <end position="164"/>
    </location>
</feature>
<dbReference type="InterPro" id="IPR013106">
    <property type="entry name" value="Ig_V-set"/>
</dbReference>
<sequence length="164" mass="18094">MLYTSLVLCLWTLSGVFGDEVNSVSVMEGHSVTLHTDVTHIQRDDSVEWRFGVKGPVIARIKRSVNINPTYNETIEIFRDRVKMNNQTGDLTITHITSQHSGLYHLKIKIGTYRTAKSFILSVYSPTAVSISESTQTPSSSSSSSSSESSGQTFCVKMSSSTHN</sequence>
<dbReference type="PANTHER" id="PTHR21063:SF4">
    <property type="entry name" value="CD48 ANTIGEN-RELATED"/>
    <property type="match status" value="1"/>
</dbReference>
<protein>
    <recommendedName>
        <fullName evidence="3">Immunoglobulin domain-containing protein</fullName>
    </recommendedName>
</protein>
<feature type="signal peptide" evidence="2">
    <location>
        <begin position="1"/>
        <end position="18"/>
    </location>
</feature>
<dbReference type="EMBL" id="SOYY01000014">
    <property type="protein sequence ID" value="KAA0711795.1"/>
    <property type="molecule type" value="Genomic_DNA"/>
</dbReference>
<accession>A0A5A9NRT3</accession>
<feature type="compositionally biased region" description="Low complexity" evidence="1">
    <location>
        <begin position="132"/>
        <end position="150"/>
    </location>
</feature>
<dbReference type="SUPFAM" id="SSF48726">
    <property type="entry name" value="Immunoglobulin"/>
    <property type="match status" value="1"/>
</dbReference>
<evidence type="ECO:0000313" key="5">
    <source>
        <dbReference type="Proteomes" id="UP000324632"/>
    </source>
</evidence>
<feature type="region of interest" description="Disordered" evidence="1">
    <location>
        <begin position="132"/>
        <end position="164"/>
    </location>
</feature>
<comment type="caution">
    <text evidence="4">The sequence shown here is derived from an EMBL/GenBank/DDBJ whole genome shotgun (WGS) entry which is preliminary data.</text>
</comment>
<organism evidence="4 5">
    <name type="scientific">Triplophysa tibetana</name>
    <dbReference type="NCBI Taxonomy" id="1572043"/>
    <lineage>
        <taxon>Eukaryota</taxon>
        <taxon>Metazoa</taxon>
        <taxon>Chordata</taxon>
        <taxon>Craniata</taxon>
        <taxon>Vertebrata</taxon>
        <taxon>Euteleostomi</taxon>
        <taxon>Actinopterygii</taxon>
        <taxon>Neopterygii</taxon>
        <taxon>Teleostei</taxon>
        <taxon>Ostariophysi</taxon>
        <taxon>Cypriniformes</taxon>
        <taxon>Nemacheilidae</taxon>
        <taxon>Triplophysa</taxon>
    </lineage>
</organism>
<proteinExistence type="predicted"/>
<dbReference type="SMART" id="SM00409">
    <property type="entry name" value="IG"/>
    <property type="match status" value="1"/>
</dbReference>
<dbReference type="AlphaFoldDB" id="A0A5A9NRT3"/>
<dbReference type="InterPro" id="IPR013783">
    <property type="entry name" value="Ig-like_fold"/>
</dbReference>
<gene>
    <name evidence="4" type="ORF">E1301_Tti019110</name>
</gene>
<feature type="domain" description="Immunoglobulin" evidence="3">
    <location>
        <begin position="21"/>
        <end position="124"/>
    </location>
</feature>
<reference evidence="4 5" key="1">
    <citation type="journal article" date="2019" name="Mol. Ecol. Resour.">
        <title>Chromosome-level genome assembly of Triplophysa tibetana, a fish adapted to the harsh high-altitude environment of the Tibetan Plateau.</title>
        <authorList>
            <person name="Yang X."/>
            <person name="Liu H."/>
            <person name="Ma Z."/>
            <person name="Zou Y."/>
            <person name="Zou M."/>
            <person name="Mao Y."/>
            <person name="Li X."/>
            <person name="Wang H."/>
            <person name="Chen T."/>
            <person name="Wang W."/>
            <person name="Yang R."/>
        </authorList>
    </citation>
    <scope>NUCLEOTIDE SEQUENCE [LARGE SCALE GENOMIC DNA]</scope>
    <source>
        <strain evidence="4">TTIB1903HZAU</strain>
        <tissue evidence="4">Muscle</tissue>
    </source>
</reference>